<keyword evidence="8" id="KW-1185">Reference proteome</keyword>
<keyword evidence="2 6" id="KW-0732">Signal</keyword>
<keyword evidence="5" id="KW-0449">Lipoprotein</keyword>
<organism evidence="7 8">
    <name type="scientific">Agromyces luteolus</name>
    <dbReference type="NCBI Taxonomy" id="88373"/>
    <lineage>
        <taxon>Bacteria</taxon>
        <taxon>Bacillati</taxon>
        <taxon>Actinomycetota</taxon>
        <taxon>Actinomycetes</taxon>
        <taxon>Micrococcales</taxon>
        <taxon>Microbacteriaceae</taxon>
        <taxon>Agromyces</taxon>
    </lineage>
</organism>
<proteinExistence type="predicted"/>
<evidence type="ECO:0000256" key="2">
    <source>
        <dbReference type="ARBA" id="ARBA00022729"/>
    </source>
</evidence>
<sequence>MRTTALAGVGIVAATALALTGCSAGDSSTEADGPVTITYTNFISNGGNEENLQAIVDAFEEENPDITVEVTTLPYADYGTALQTDLAAGTVSDVFDIEYANFAQYQANGVLAELDPEDPSAYRESVLEAYQADGTQYALPSSFSTVVLFYNADLFEAAGVETPTADWTWADEQAAAEELTDEGAGVWGDHQPVSFYEYYKVLAQNGGEFLNEDGTEVAFNTPEGVEAAEWLVGKSGTVMPTIEDGQGTPDFDTNLFLDGKLAMLHTGIWMFGAFADVPFGWDIAVEPGNTQQASALFSNAVGVSAGSEHQEAAAAFAEYLTSSDVMVQTRLDAGWELPATSDEAALDSYLTLGSPENRQAVFDSLENVALPPVVAEGQQEMQDIMTEELVEAQAGRKSVQEALDSAEERINAAIGG</sequence>
<evidence type="ECO:0000256" key="6">
    <source>
        <dbReference type="SAM" id="SignalP"/>
    </source>
</evidence>
<gene>
    <name evidence="7" type="ORF">GLX25_10320</name>
</gene>
<dbReference type="PANTHER" id="PTHR43649">
    <property type="entry name" value="ARABINOSE-BINDING PROTEIN-RELATED"/>
    <property type="match status" value="1"/>
</dbReference>
<dbReference type="OrthoDB" id="1650177at2"/>
<dbReference type="Pfam" id="PF01547">
    <property type="entry name" value="SBP_bac_1"/>
    <property type="match status" value="1"/>
</dbReference>
<dbReference type="InterPro" id="IPR050490">
    <property type="entry name" value="Bact_solute-bd_prot1"/>
</dbReference>
<evidence type="ECO:0000313" key="7">
    <source>
        <dbReference type="EMBL" id="MUN07509.1"/>
    </source>
</evidence>
<comment type="caution">
    <text evidence="7">The sequence shown here is derived from an EMBL/GenBank/DDBJ whole genome shotgun (WGS) entry which is preliminary data.</text>
</comment>
<dbReference type="AlphaFoldDB" id="A0A7C9HR92"/>
<evidence type="ECO:0000256" key="4">
    <source>
        <dbReference type="ARBA" id="ARBA00023139"/>
    </source>
</evidence>
<reference evidence="7 8" key="1">
    <citation type="submission" date="2019-11" db="EMBL/GenBank/DDBJ databases">
        <title>Agromyces kandeliae sp. nov., isolated from mangrove soil.</title>
        <authorList>
            <person name="Wang R."/>
        </authorList>
    </citation>
    <scope>NUCLEOTIDE SEQUENCE [LARGE SCALE GENOMIC DNA]</scope>
    <source>
        <strain evidence="7 8">JCM 11431</strain>
    </source>
</reference>
<evidence type="ECO:0000256" key="3">
    <source>
        <dbReference type="ARBA" id="ARBA00023136"/>
    </source>
</evidence>
<dbReference type="PROSITE" id="PS51257">
    <property type="entry name" value="PROKAR_LIPOPROTEIN"/>
    <property type="match status" value="1"/>
</dbReference>
<evidence type="ECO:0000256" key="1">
    <source>
        <dbReference type="ARBA" id="ARBA00022475"/>
    </source>
</evidence>
<accession>A0A7C9HR92</accession>
<evidence type="ECO:0000256" key="5">
    <source>
        <dbReference type="ARBA" id="ARBA00023288"/>
    </source>
</evidence>
<name>A0A7C9HR92_9MICO</name>
<dbReference type="Proteomes" id="UP000480122">
    <property type="component" value="Unassembled WGS sequence"/>
</dbReference>
<evidence type="ECO:0000313" key="8">
    <source>
        <dbReference type="Proteomes" id="UP000480122"/>
    </source>
</evidence>
<dbReference type="RefSeq" id="WP_155842413.1">
    <property type="nucleotide sequence ID" value="NZ_BAAAIA010000004.1"/>
</dbReference>
<dbReference type="InterPro" id="IPR006059">
    <property type="entry name" value="SBP"/>
</dbReference>
<keyword evidence="1" id="KW-1003">Cell membrane</keyword>
<feature type="signal peptide" evidence="6">
    <location>
        <begin position="1"/>
        <end position="18"/>
    </location>
</feature>
<keyword evidence="4" id="KW-0564">Palmitate</keyword>
<feature type="chain" id="PRO_5039194302" evidence="6">
    <location>
        <begin position="19"/>
        <end position="416"/>
    </location>
</feature>
<keyword evidence="3" id="KW-0472">Membrane</keyword>
<dbReference type="EMBL" id="WODA01000020">
    <property type="protein sequence ID" value="MUN07509.1"/>
    <property type="molecule type" value="Genomic_DNA"/>
</dbReference>
<protein>
    <submittedName>
        <fullName evidence="7">Extracellular solute-binding protein</fullName>
    </submittedName>
</protein>
<dbReference type="SUPFAM" id="SSF53850">
    <property type="entry name" value="Periplasmic binding protein-like II"/>
    <property type="match status" value="1"/>
</dbReference>
<dbReference type="Gene3D" id="3.40.190.10">
    <property type="entry name" value="Periplasmic binding protein-like II"/>
    <property type="match status" value="1"/>
</dbReference>
<dbReference type="PANTHER" id="PTHR43649:SF33">
    <property type="entry name" value="POLYGALACTURONAN_RHAMNOGALACTURONAN-BINDING PROTEIN YTCQ"/>
    <property type="match status" value="1"/>
</dbReference>
<dbReference type="CDD" id="cd13585">
    <property type="entry name" value="PBP2_TMBP_like"/>
    <property type="match status" value="1"/>
</dbReference>